<comment type="caution">
    <text evidence="1">The sequence shown here is derived from an EMBL/GenBank/DDBJ whole genome shotgun (WGS) entry which is preliminary data.</text>
</comment>
<gene>
    <name evidence="1" type="ORF">LCGC14_2138990</name>
</gene>
<dbReference type="EMBL" id="LAZR01027008">
    <property type="protein sequence ID" value="KKL67038.1"/>
    <property type="molecule type" value="Genomic_DNA"/>
</dbReference>
<name>A0A0F9DYX1_9ZZZZ</name>
<accession>A0A0F9DYX1</accession>
<protein>
    <submittedName>
        <fullName evidence="1">Uncharacterized protein</fullName>
    </submittedName>
</protein>
<sequence>IGYMAQVHSGLAKAYQHERRLADIEKRLEKIPPELLKNVLGK</sequence>
<organism evidence="1">
    <name type="scientific">marine sediment metagenome</name>
    <dbReference type="NCBI Taxonomy" id="412755"/>
    <lineage>
        <taxon>unclassified sequences</taxon>
        <taxon>metagenomes</taxon>
        <taxon>ecological metagenomes</taxon>
    </lineage>
</organism>
<evidence type="ECO:0000313" key="1">
    <source>
        <dbReference type="EMBL" id="KKL67038.1"/>
    </source>
</evidence>
<proteinExistence type="predicted"/>
<dbReference type="AlphaFoldDB" id="A0A0F9DYX1"/>
<reference evidence="1" key="1">
    <citation type="journal article" date="2015" name="Nature">
        <title>Complex archaea that bridge the gap between prokaryotes and eukaryotes.</title>
        <authorList>
            <person name="Spang A."/>
            <person name="Saw J.H."/>
            <person name="Jorgensen S.L."/>
            <person name="Zaremba-Niedzwiedzka K."/>
            <person name="Martijn J."/>
            <person name="Lind A.E."/>
            <person name="van Eijk R."/>
            <person name="Schleper C."/>
            <person name="Guy L."/>
            <person name="Ettema T.J."/>
        </authorList>
    </citation>
    <scope>NUCLEOTIDE SEQUENCE</scope>
</reference>
<feature type="non-terminal residue" evidence="1">
    <location>
        <position position="1"/>
    </location>
</feature>